<dbReference type="OrthoDB" id="9776294at2"/>
<dbReference type="Proteomes" id="UP000192746">
    <property type="component" value="Unassembled WGS sequence"/>
</dbReference>
<accession>A0A1Y1T5I3</accession>
<dbReference type="GO" id="GO:0006813">
    <property type="term" value="P:potassium ion transport"/>
    <property type="evidence" value="ECO:0007669"/>
    <property type="project" value="InterPro"/>
</dbReference>
<proteinExistence type="predicted"/>
<dbReference type="SUPFAM" id="SSF51735">
    <property type="entry name" value="NAD(P)-binding Rossmann-fold domains"/>
    <property type="match status" value="1"/>
</dbReference>
<sequence length="233" mass="26200">MKYIIIGLGNFGSSLAQKLTALNNEVIGVDIRMDRIEAIKDKITHAINLDSTESAAVSNLPLRDTDVVVVAIGENQGANVMTTALMKKLNVKRLISRAQQGLQEMVLEAMGVDEIIHPEEETAERWAKKLNMRGVVDSFELNEDYSIVEVQVPDEYDNRTLQEIRFREDYDLIILTTMKVTEGKNDLGCAKKITNIKGVASADTKLYKGDIMVIYGNKKDIRKLLEDQQKNDR</sequence>
<keyword evidence="3" id="KW-1185">Reference proteome</keyword>
<dbReference type="PANTHER" id="PTHR43833:SF7">
    <property type="entry name" value="KTR SYSTEM POTASSIUM UPTAKE PROTEIN C"/>
    <property type="match status" value="1"/>
</dbReference>
<dbReference type="PROSITE" id="PS51201">
    <property type="entry name" value="RCK_N"/>
    <property type="match status" value="1"/>
</dbReference>
<dbReference type="InterPro" id="IPR050721">
    <property type="entry name" value="Trk_Ktr_HKT_K-transport"/>
</dbReference>
<evidence type="ECO:0000313" key="3">
    <source>
        <dbReference type="Proteomes" id="UP000192746"/>
    </source>
</evidence>
<protein>
    <submittedName>
        <fullName evidence="2">TrkA-N domain-containing protein</fullName>
    </submittedName>
</protein>
<name>A0A1Y1T5I3_9FLAO</name>
<dbReference type="InterPro" id="IPR036291">
    <property type="entry name" value="NAD(P)-bd_dom_sf"/>
</dbReference>
<dbReference type="Gene3D" id="3.30.70.1450">
    <property type="entry name" value="Regulator of K+ conductance, C-terminal domain"/>
    <property type="match status" value="1"/>
</dbReference>
<dbReference type="EMBL" id="ARYN01000005">
    <property type="protein sequence ID" value="ORL46300.1"/>
    <property type="molecule type" value="Genomic_DNA"/>
</dbReference>
<comment type="caution">
    <text evidence="2">The sequence shown here is derived from an EMBL/GenBank/DDBJ whole genome shotgun (WGS) entry which is preliminary data.</text>
</comment>
<dbReference type="InterPro" id="IPR003148">
    <property type="entry name" value="RCK_N"/>
</dbReference>
<dbReference type="Pfam" id="PF02254">
    <property type="entry name" value="TrkA_N"/>
    <property type="match status" value="1"/>
</dbReference>
<dbReference type="SUPFAM" id="SSF116726">
    <property type="entry name" value="TrkA C-terminal domain-like"/>
    <property type="match status" value="1"/>
</dbReference>
<gene>
    <name evidence="2" type="ORF">IIF7_07011</name>
</gene>
<dbReference type="InterPro" id="IPR036721">
    <property type="entry name" value="RCK_C_sf"/>
</dbReference>
<evidence type="ECO:0000313" key="2">
    <source>
        <dbReference type="EMBL" id="ORL46300.1"/>
    </source>
</evidence>
<reference evidence="2 3" key="1">
    <citation type="submission" date="2013-04" db="EMBL/GenBank/DDBJ databases">
        <title>Zunongwangia sp. 22II14-10F7 Genome Sequencing.</title>
        <authorList>
            <person name="Lai Q."/>
            <person name="Shao Z."/>
        </authorList>
    </citation>
    <scope>NUCLEOTIDE SEQUENCE [LARGE SCALE GENOMIC DNA]</scope>
    <source>
        <strain evidence="2 3">22II14-10F7</strain>
    </source>
</reference>
<organism evidence="2 3">
    <name type="scientific">Zunongwangia atlantica 22II14-10F7</name>
    <dbReference type="NCBI Taxonomy" id="1185767"/>
    <lineage>
        <taxon>Bacteria</taxon>
        <taxon>Pseudomonadati</taxon>
        <taxon>Bacteroidota</taxon>
        <taxon>Flavobacteriia</taxon>
        <taxon>Flavobacteriales</taxon>
        <taxon>Flavobacteriaceae</taxon>
        <taxon>Zunongwangia</taxon>
    </lineage>
</organism>
<dbReference type="RefSeq" id="WP_084840965.1">
    <property type="nucleotide sequence ID" value="NZ_ARYN01000005.1"/>
</dbReference>
<evidence type="ECO:0000259" key="1">
    <source>
        <dbReference type="PROSITE" id="PS51201"/>
    </source>
</evidence>
<feature type="domain" description="RCK N-terminal" evidence="1">
    <location>
        <begin position="1"/>
        <end position="116"/>
    </location>
</feature>
<dbReference type="STRING" id="1185767.IIF7_07011"/>
<dbReference type="Gene3D" id="3.40.50.720">
    <property type="entry name" value="NAD(P)-binding Rossmann-like Domain"/>
    <property type="match status" value="1"/>
</dbReference>
<dbReference type="AlphaFoldDB" id="A0A1Y1T5I3"/>
<dbReference type="PANTHER" id="PTHR43833">
    <property type="entry name" value="POTASSIUM CHANNEL PROTEIN 2-RELATED-RELATED"/>
    <property type="match status" value="1"/>
</dbReference>